<proteinExistence type="predicted"/>
<dbReference type="Proteomes" id="UP000238916">
    <property type="component" value="Unassembled WGS sequence"/>
</dbReference>
<evidence type="ECO:0000313" key="2">
    <source>
        <dbReference type="Proteomes" id="UP000238916"/>
    </source>
</evidence>
<dbReference type="EMBL" id="OMOF01000299">
    <property type="protein sequence ID" value="SPF46730.1"/>
    <property type="molecule type" value="Genomic_DNA"/>
</dbReference>
<accession>A0A2U3L4F0</accession>
<gene>
    <name evidence="1" type="ORF">SBF1_3680003</name>
</gene>
<dbReference type="AlphaFoldDB" id="A0A2U3L4F0"/>
<reference evidence="2" key="1">
    <citation type="submission" date="2018-02" db="EMBL/GenBank/DDBJ databases">
        <authorList>
            <person name="Hausmann B."/>
        </authorList>
    </citation>
    <scope>NUCLEOTIDE SEQUENCE [LARGE SCALE GENOMIC DNA]</scope>
    <source>
        <strain evidence="2">Peat soil MAG SbF1</strain>
    </source>
</reference>
<protein>
    <recommendedName>
        <fullName evidence="3">FeoB-associated Cys-rich membrane protein</fullName>
    </recommendedName>
</protein>
<name>A0A2U3L4F0_9FIRM</name>
<evidence type="ECO:0008006" key="3">
    <source>
        <dbReference type="Google" id="ProtNLM"/>
    </source>
</evidence>
<sequence>MCKCKVSSDKKLRKIEIELALIIVLLLVIICELKEWEESIGCDGCESCNASKEPQECEVE</sequence>
<evidence type="ECO:0000313" key="1">
    <source>
        <dbReference type="EMBL" id="SPF46730.1"/>
    </source>
</evidence>
<organism evidence="1 2">
    <name type="scientific">Candidatus Desulfosporosinus infrequens</name>
    <dbReference type="NCBI Taxonomy" id="2043169"/>
    <lineage>
        <taxon>Bacteria</taxon>
        <taxon>Bacillati</taxon>
        <taxon>Bacillota</taxon>
        <taxon>Clostridia</taxon>
        <taxon>Eubacteriales</taxon>
        <taxon>Desulfitobacteriaceae</taxon>
        <taxon>Desulfosporosinus</taxon>
    </lineage>
</organism>